<gene>
    <name evidence="1" type="ORF">GZH47_24695</name>
</gene>
<name>A0A6C0P598_9BACL</name>
<reference evidence="1 2" key="1">
    <citation type="submission" date="2020-02" db="EMBL/GenBank/DDBJ databases">
        <title>Paenibacillus sp. nov., isolated from rhizosphere soil of tomato.</title>
        <authorList>
            <person name="Weon H.-Y."/>
            <person name="Lee S.A."/>
        </authorList>
    </citation>
    <scope>NUCLEOTIDE SEQUENCE [LARGE SCALE GENOMIC DNA]</scope>
    <source>
        <strain evidence="1 2">14171R-81</strain>
    </source>
</reference>
<keyword evidence="2" id="KW-1185">Reference proteome</keyword>
<evidence type="ECO:0000313" key="2">
    <source>
        <dbReference type="Proteomes" id="UP000479114"/>
    </source>
</evidence>
<sequence length="95" mass="11029">MTQKNTFTLVIMIWLTVLTIWAVNKVVTSHDDFETVSVQGIPAQPTQEQYSTVQIDKDTVWVFDNTSDMIKIIKHDADGYHLTQEKMSVQDHYLR</sequence>
<proteinExistence type="predicted"/>
<dbReference type="KEGG" id="prz:GZH47_24695"/>
<accession>A0A6C0P598</accession>
<dbReference type="EMBL" id="CP048286">
    <property type="protein sequence ID" value="QHW33679.1"/>
    <property type="molecule type" value="Genomic_DNA"/>
</dbReference>
<dbReference type="RefSeq" id="WP_162643677.1">
    <property type="nucleotide sequence ID" value="NZ_CP048286.1"/>
</dbReference>
<dbReference type="Proteomes" id="UP000479114">
    <property type="component" value="Chromosome"/>
</dbReference>
<evidence type="ECO:0000313" key="1">
    <source>
        <dbReference type="EMBL" id="QHW33679.1"/>
    </source>
</evidence>
<protein>
    <submittedName>
        <fullName evidence="1">Uncharacterized protein</fullName>
    </submittedName>
</protein>
<dbReference type="AlphaFoldDB" id="A0A6C0P598"/>
<organism evidence="1 2">
    <name type="scientific">Paenibacillus rhizovicinus</name>
    <dbReference type="NCBI Taxonomy" id="2704463"/>
    <lineage>
        <taxon>Bacteria</taxon>
        <taxon>Bacillati</taxon>
        <taxon>Bacillota</taxon>
        <taxon>Bacilli</taxon>
        <taxon>Bacillales</taxon>
        <taxon>Paenibacillaceae</taxon>
        <taxon>Paenibacillus</taxon>
    </lineage>
</organism>